<dbReference type="PANTHER" id="PTHR31052:SF12">
    <property type="entry name" value="COBRA-LIKE PROTEIN 7"/>
    <property type="match status" value="1"/>
</dbReference>
<comment type="similarity">
    <text evidence="2">Belongs to the COBRA family.</text>
</comment>
<evidence type="ECO:0000256" key="5">
    <source>
        <dbReference type="ARBA" id="ARBA00022729"/>
    </source>
</evidence>
<gene>
    <name evidence="10" type="ORF">JRO89_XS06G0178900</name>
</gene>
<evidence type="ECO:0000256" key="4">
    <source>
        <dbReference type="ARBA" id="ARBA00022622"/>
    </source>
</evidence>
<keyword evidence="4" id="KW-0336">GPI-anchor</keyword>
<evidence type="ECO:0000256" key="8">
    <source>
        <dbReference type="ARBA" id="ARBA00023288"/>
    </source>
</evidence>
<keyword evidence="5" id="KW-0732">Signal</keyword>
<keyword evidence="11" id="KW-1185">Reference proteome</keyword>
<dbReference type="EMBL" id="JAFEMO010000006">
    <property type="protein sequence ID" value="KAH7569528.1"/>
    <property type="molecule type" value="Genomic_DNA"/>
</dbReference>
<dbReference type="InterPro" id="IPR056900">
    <property type="entry name" value="COB_C"/>
</dbReference>
<evidence type="ECO:0000256" key="2">
    <source>
        <dbReference type="ARBA" id="ARBA00005507"/>
    </source>
</evidence>
<feature type="domain" description="COBRA C-terminal" evidence="9">
    <location>
        <begin position="123"/>
        <end position="155"/>
    </location>
</feature>
<comment type="subcellular location">
    <subcellularLocation>
        <location evidence="1">Cell membrane</location>
        <topology evidence="1">Lipid-anchor</topology>
        <topology evidence="1">GPI-anchor</topology>
    </subcellularLocation>
</comment>
<organism evidence="10 11">
    <name type="scientific">Xanthoceras sorbifolium</name>
    <dbReference type="NCBI Taxonomy" id="99658"/>
    <lineage>
        <taxon>Eukaryota</taxon>
        <taxon>Viridiplantae</taxon>
        <taxon>Streptophyta</taxon>
        <taxon>Embryophyta</taxon>
        <taxon>Tracheophyta</taxon>
        <taxon>Spermatophyta</taxon>
        <taxon>Magnoliopsida</taxon>
        <taxon>eudicotyledons</taxon>
        <taxon>Gunneridae</taxon>
        <taxon>Pentapetalae</taxon>
        <taxon>rosids</taxon>
        <taxon>malvids</taxon>
        <taxon>Sapindales</taxon>
        <taxon>Sapindaceae</taxon>
        <taxon>Xanthoceroideae</taxon>
        <taxon>Xanthoceras</taxon>
    </lineage>
</organism>
<evidence type="ECO:0000313" key="11">
    <source>
        <dbReference type="Proteomes" id="UP000827721"/>
    </source>
</evidence>
<keyword evidence="6" id="KW-0472">Membrane</keyword>
<dbReference type="Proteomes" id="UP000827721">
    <property type="component" value="Unassembled WGS sequence"/>
</dbReference>
<sequence length="181" mass="20504">MYLCCVRNLKAKVAIQKTKLLPRKNGDLTIIYYVLQSYGRQYYQVMNFSKVMNCQKRPIISNMPCEKANDAQVEKLPYCYRNCSILPTIMDPGQFSYSQALLLPSEALLIPFKNRITKAKAWKSKTPRIKIVAGDGFPSKMLFNGEKCSLPTQIPIANGNNFHVNIVQLALITLVVVLLVN</sequence>
<dbReference type="PANTHER" id="PTHR31052">
    <property type="entry name" value="COBRA-LIKE PROTEIN 7"/>
    <property type="match status" value="1"/>
</dbReference>
<evidence type="ECO:0000256" key="7">
    <source>
        <dbReference type="ARBA" id="ARBA00023180"/>
    </source>
</evidence>
<comment type="caution">
    <text evidence="10">The sequence shown here is derived from an EMBL/GenBank/DDBJ whole genome shotgun (WGS) entry which is preliminary data.</text>
</comment>
<evidence type="ECO:0000313" key="10">
    <source>
        <dbReference type="EMBL" id="KAH7569528.1"/>
    </source>
</evidence>
<reference evidence="10 11" key="1">
    <citation type="submission" date="2021-02" db="EMBL/GenBank/DDBJ databases">
        <title>Plant Genome Project.</title>
        <authorList>
            <person name="Zhang R.-G."/>
        </authorList>
    </citation>
    <scope>NUCLEOTIDE SEQUENCE [LARGE SCALE GENOMIC DNA]</scope>
    <source>
        <tissue evidence="10">Leaves</tissue>
    </source>
</reference>
<proteinExistence type="inferred from homology"/>
<accession>A0ABQ8HYZ7</accession>
<dbReference type="Pfam" id="PF25079">
    <property type="entry name" value="COB_C"/>
    <property type="match status" value="1"/>
</dbReference>
<evidence type="ECO:0000256" key="6">
    <source>
        <dbReference type="ARBA" id="ARBA00023136"/>
    </source>
</evidence>
<keyword evidence="7" id="KW-0325">Glycoprotein</keyword>
<dbReference type="Pfam" id="PF04833">
    <property type="entry name" value="COBRA"/>
    <property type="match status" value="1"/>
</dbReference>
<evidence type="ECO:0000259" key="9">
    <source>
        <dbReference type="Pfam" id="PF25079"/>
    </source>
</evidence>
<dbReference type="InterPro" id="IPR006918">
    <property type="entry name" value="COBRA_pln"/>
</dbReference>
<keyword evidence="8" id="KW-0449">Lipoprotein</keyword>
<keyword evidence="3" id="KW-1003">Cell membrane</keyword>
<evidence type="ECO:0000256" key="3">
    <source>
        <dbReference type="ARBA" id="ARBA00022475"/>
    </source>
</evidence>
<protein>
    <recommendedName>
        <fullName evidence="9">COBRA C-terminal domain-containing protein</fullName>
    </recommendedName>
</protein>
<name>A0ABQ8HYZ7_9ROSI</name>
<evidence type="ECO:0000256" key="1">
    <source>
        <dbReference type="ARBA" id="ARBA00004609"/>
    </source>
</evidence>